<sequence>MPTHYIFEDEPDNNSLCQGDVLRRTEELVAELQKYFPYYAAHADYRFFLVLTQSCDLVRRDGVRCNADYISLAAVRSIDDVVRLEAAKGQEPWQAATNVISMRLRAKLSQLLDRVIDNNEPGYFYLHQDASIGLQPECCAFLPLSVSLRAQHYPLCLAAKVAQLTEPFQAKLGWLLGHMYSRVGTSEWSMHNQDKVSKVSQGYLDRNFVAIDDKQIDEGIAEIKGQGPLTDKSPEDIKQYIIKTKVLPRKDKFKARAVYLLQDQLKPVEKIRKKVVGPIRSDEDIKEAISVILASNGVPEDKLLTCCEEILKKVSEKLGSLLSDEKMPGRKEVILAILNGLLQDSQITNILK</sequence>
<reference evidence="1" key="1">
    <citation type="submission" date="2019-04" db="EMBL/GenBank/DDBJ databases">
        <authorList>
            <consortium name="Science for Life Laboratories"/>
        </authorList>
    </citation>
    <scope>NUCLEOTIDE SEQUENCE</scope>
    <source>
        <strain evidence="1">MBLW1</strain>
    </source>
</reference>
<name>A0A6C2YJT4_9BACT</name>
<keyword evidence="2" id="KW-1185">Reference proteome</keyword>
<accession>A0A6C2YJT4</accession>
<dbReference type="EMBL" id="LR593887">
    <property type="protein sequence ID" value="VTR98999.1"/>
    <property type="molecule type" value="Genomic_DNA"/>
</dbReference>
<gene>
    <name evidence="1" type="ORF">GMBLW1_23230</name>
</gene>
<evidence type="ECO:0000313" key="1">
    <source>
        <dbReference type="EMBL" id="VIP01637.1"/>
    </source>
</evidence>
<dbReference type="InParanoid" id="A0A6C2YJT4"/>
<proteinExistence type="predicted"/>
<protein>
    <submittedName>
        <fullName evidence="1">Uncharacterized protein</fullName>
    </submittedName>
</protein>
<dbReference type="Proteomes" id="UP000464378">
    <property type="component" value="Chromosome"/>
</dbReference>
<organism evidence="1">
    <name type="scientific">Tuwongella immobilis</name>
    <dbReference type="NCBI Taxonomy" id="692036"/>
    <lineage>
        <taxon>Bacteria</taxon>
        <taxon>Pseudomonadati</taxon>
        <taxon>Planctomycetota</taxon>
        <taxon>Planctomycetia</taxon>
        <taxon>Gemmatales</taxon>
        <taxon>Gemmataceae</taxon>
        <taxon>Tuwongella</taxon>
    </lineage>
</organism>
<dbReference type="EMBL" id="LR586016">
    <property type="protein sequence ID" value="VIP01637.1"/>
    <property type="molecule type" value="Genomic_DNA"/>
</dbReference>
<dbReference type="KEGG" id="tim:GMBLW1_23230"/>
<dbReference type="RefSeq" id="WP_162656832.1">
    <property type="nucleotide sequence ID" value="NZ_LR593887.1"/>
</dbReference>
<dbReference type="AlphaFoldDB" id="A0A6C2YJT4"/>
<evidence type="ECO:0000313" key="2">
    <source>
        <dbReference type="Proteomes" id="UP000464378"/>
    </source>
</evidence>